<dbReference type="InterPro" id="IPR027417">
    <property type="entry name" value="P-loop_NTPase"/>
</dbReference>
<dbReference type="SUPFAM" id="SSF48403">
    <property type="entry name" value="Ankyrin repeat"/>
    <property type="match status" value="1"/>
</dbReference>
<comment type="caution">
    <text evidence="5">The sequence shown here is derived from an EMBL/GenBank/DDBJ whole genome shotgun (WGS) entry which is preliminary data.</text>
</comment>
<reference evidence="5" key="1">
    <citation type="journal article" date="2023" name="Mol. Phylogenet. Evol.">
        <title>Genome-scale phylogeny and comparative genomics of the fungal order Sordariales.</title>
        <authorList>
            <person name="Hensen N."/>
            <person name="Bonometti L."/>
            <person name="Westerberg I."/>
            <person name="Brannstrom I.O."/>
            <person name="Guillou S."/>
            <person name="Cros-Aarteil S."/>
            <person name="Calhoun S."/>
            <person name="Haridas S."/>
            <person name="Kuo A."/>
            <person name="Mondo S."/>
            <person name="Pangilinan J."/>
            <person name="Riley R."/>
            <person name="LaButti K."/>
            <person name="Andreopoulos B."/>
            <person name="Lipzen A."/>
            <person name="Chen C."/>
            <person name="Yan M."/>
            <person name="Daum C."/>
            <person name="Ng V."/>
            <person name="Clum A."/>
            <person name="Steindorff A."/>
            <person name="Ohm R.A."/>
            <person name="Martin F."/>
            <person name="Silar P."/>
            <person name="Natvig D.O."/>
            <person name="Lalanne C."/>
            <person name="Gautier V."/>
            <person name="Ament-Velasquez S.L."/>
            <person name="Kruys A."/>
            <person name="Hutchinson M.I."/>
            <person name="Powell A.J."/>
            <person name="Barry K."/>
            <person name="Miller A.N."/>
            <person name="Grigoriev I.V."/>
            <person name="Debuchy R."/>
            <person name="Gladieux P."/>
            <person name="Hiltunen Thoren M."/>
            <person name="Johannesson H."/>
        </authorList>
    </citation>
    <scope>NUCLEOTIDE SEQUENCE</scope>
    <source>
        <strain evidence="5">CBS 315.58</strain>
    </source>
</reference>
<dbReference type="Proteomes" id="UP001303160">
    <property type="component" value="Unassembled WGS sequence"/>
</dbReference>
<protein>
    <recommendedName>
        <fullName evidence="7">DUF676 domain-containing protein</fullName>
    </recommendedName>
</protein>
<evidence type="ECO:0000313" key="6">
    <source>
        <dbReference type="Proteomes" id="UP001303160"/>
    </source>
</evidence>
<reference evidence="5" key="2">
    <citation type="submission" date="2023-05" db="EMBL/GenBank/DDBJ databases">
        <authorList>
            <consortium name="Lawrence Berkeley National Laboratory"/>
            <person name="Steindorff A."/>
            <person name="Hensen N."/>
            <person name="Bonometti L."/>
            <person name="Westerberg I."/>
            <person name="Brannstrom I.O."/>
            <person name="Guillou S."/>
            <person name="Cros-Aarteil S."/>
            <person name="Calhoun S."/>
            <person name="Haridas S."/>
            <person name="Kuo A."/>
            <person name="Mondo S."/>
            <person name="Pangilinan J."/>
            <person name="Riley R."/>
            <person name="Labutti K."/>
            <person name="Andreopoulos B."/>
            <person name="Lipzen A."/>
            <person name="Chen C."/>
            <person name="Yanf M."/>
            <person name="Daum C."/>
            <person name="Ng V."/>
            <person name="Clum A."/>
            <person name="Ohm R."/>
            <person name="Martin F."/>
            <person name="Silar P."/>
            <person name="Natvig D."/>
            <person name="Lalanne C."/>
            <person name="Gautier V."/>
            <person name="Ament-Velasquez S.L."/>
            <person name="Kruys A."/>
            <person name="Hutchinson M.I."/>
            <person name="Powell A.J."/>
            <person name="Barry K."/>
            <person name="Miller A.N."/>
            <person name="Grigoriev I.V."/>
            <person name="Debuchy R."/>
            <person name="Gladieux P."/>
            <person name="Thoren M.H."/>
            <person name="Johannesson H."/>
        </authorList>
    </citation>
    <scope>NUCLEOTIDE SEQUENCE</scope>
    <source>
        <strain evidence="5">CBS 315.58</strain>
    </source>
</reference>
<feature type="compositionally biased region" description="Basic and acidic residues" evidence="2">
    <location>
        <begin position="170"/>
        <end position="183"/>
    </location>
</feature>
<feature type="compositionally biased region" description="Acidic residues" evidence="2">
    <location>
        <begin position="61"/>
        <end position="132"/>
    </location>
</feature>
<evidence type="ECO:0008006" key="7">
    <source>
        <dbReference type="Google" id="ProtNLM"/>
    </source>
</evidence>
<dbReference type="Pfam" id="PF24883">
    <property type="entry name" value="NPHP3_N"/>
    <property type="match status" value="1"/>
</dbReference>
<dbReference type="InterPro" id="IPR056884">
    <property type="entry name" value="NPHP3-like_N"/>
</dbReference>
<keyword evidence="6" id="KW-1185">Reference proteome</keyword>
<evidence type="ECO:0000259" key="4">
    <source>
        <dbReference type="Pfam" id="PF25053"/>
    </source>
</evidence>
<dbReference type="Pfam" id="PF25053">
    <property type="entry name" value="DUF7791"/>
    <property type="match status" value="1"/>
</dbReference>
<feature type="compositionally biased region" description="Low complexity" evidence="2">
    <location>
        <begin position="223"/>
        <end position="237"/>
    </location>
</feature>
<dbReference type="Gene3D" id="3.40.50.300">
    <property type="entry name" value="P-loop containing nucleotide triphosphate hydrolases"/>
    <property type="match status" value="1"/>
</dbReference>
<dbReference type="PANTHER" id="PTHR10039">
    <property type="entry name" value="AMELOGENIN"/>
    <property type="match status" value="1"/>
</dbReference>
<evidence type="ECO:0000256" key="2">
    <source>
        <dbReference type="SAM" id="MobiDB-lite"/>
    </source>
</evidence>
<dbReference type="Gene3D" id="3.40.50.1820">
    <property type="entry name" value="alpha/beta hydrolase"/>
    <property type="match status" value="1"/>
</dbReference>
<dbReference type="Gene3D" id="1.25.40.20">
    <property type="entry name" value="Ankyrin repeat-containing domain"/>
    <property type="match status" value="1"/>
</dbReference>
<feature type="compositionally biased region" description="Basic and acidic residues" evidence="2">
    <location>
        <begin position="1"/>
        <end position="20"/>
    </location>
</feature>
<accession>A0AAN6XRB0</accession>
<feature type="compositionally biased region" description="Polar residues" evidence="2">
    <location>
        <begin position="296"/>
        <end position="306"/>
    </location>
</feature>
<dbReference type="SUPFAM" id="SSF53474">
    <property type="entry name" value="alpha/beta-Hydrolases"/>
    <property type="match status" value="1"/>
</dbReference>
<gene>
    <name evidence="5" type="ORF">QBC40DRAFT_325872</name>
</gene>
<keyword evidence="1" id="KW-0677">Repeat</keyword>
<dbReference type="SMART" id="SM00248">
    <property type="entry name" value="ANK"/>
    <property type="match status" value="3"/>
</dbReference>
<feature type="domain" description="DUF7791" evidence="4">
    <location>
        <begin position="1029"/>
        <end position="1147"/>
    </location>
</feature>
<dbReference type="InterPro" id="IPR056693">
    <property type="entry name" value="DUF7791"/>
</dbReference>
<feature type="domain" description="Nephrocystin 3-like N-terminal" evidence="3">
    <location>
        <begin position="778"/>
        <end position="919"/>
    </location>
</feature>
<evidence type="ECO:0000313" key="5">
    <source>
        <dbReference type="EMBL" id="KAK4205170.1"/>
    </source>
</evidence>
<dbReference type="PANTHER" id="PTHR10039:SF5">
    <property type="entry name" value="NACHT DOMAIN-CONTAINING PROTEIN"/>
    <property type="match status" value="1"/>
</dbReference>
<feature type="region of interest" description="Disordered" evidence="2">
    <location>
        <begin position="1"/>
        <end position="247"/>
    </location>
</feature>
<sequence>MSSTPKPDEQLPKKEEEENKTGQSETTNPPQTSTADGSGPADKPAEAGHAETDKPPGDKPVDDEDYDEENPNEEDAGVLGEDYQDDEDQEGEEPYDDEEEVGEEEHDDEEQDDDEDAPSEDEDEEEEEEEEVVPPPQPQRQKSNPAKKGKAASVADDRSSTPSSSQPPTPKDDEKPQPKWMRDQKKKKQRQDESDAGNRQIDRPRRRKNEPSYREQQQALYRQQQQQQQMMMQQQQQQGGGGGGGKNPLRLRLDLNLEIEIELKAHIHGDLTLALLLFYIVILVLITEPQFNQAVGSSAKQSNNRIARSAPPAPSRHMRQENEGCRRVRVRASNSIKQPPPPPYLLWLLLPPVASNCGRSAPTGGIPTTTPTFHGPGQPVNSILTRHYSIPPESTMSIRPTGFTILHEPPNPSLDIIFVHGLQGHPEKTWTSGGKRAQSRRSEGLNKWGSSLVSCFAPPRDREKETDDGEARQQTPVFWPRDLLREDVDCSKARIMTYGYDSFVLKIVKGRLVNDITISQHGQSLLQEVARERWGDRARPLMFVAHSLGGLLVKAALNNAYLERENRQARDLHSVLDSTFAIIFLGTPHRGSANYADFGTQVARVAALVTMNGYNDRIISNLTPNNEILTNLRRNFEITYEYLVQKHGFESSTFQEGQGLTDVPRFRGKVVDGDSSELGHRHDRQHVLNRNHRDMCKFTSAEDPEYIKVQGEISRHIRRHRELLQEPTDEESNAFMASLQNFAQFATLRKGGIAVRHAGTAEWIWTATALSEAEDGSRPGSGKSTTMKFLLDDETTKEYLSTGERSEGSDGSTSEWYSIGLFITSRGTEQQRQWQPMLQGILYQLLCAQPELLPGVMAMAKRSQRHVQHPIRVLILFDGLDELQDPKDAAQAVSFLKSLATRESPSSTTTTFKVCFASRSENQFMNLFTGVRRVHVHEHTRQDIRRYTWDRLSQNPRFMHENKIKTQKQLGAMIDLICKNAHGVFLWVYSIVSIIDQSLADGETISDLYETLAGLPTEMDELYRHMLHRIDPRLRKKAYLMLETVLRSRKPLTLQELFLIVKVAESNLSGKPSPWSSRTMSCTDDFLDPARMQSQLLASCRCFLEIVRPEGRLLHGRYQKRDGTRAVDPATATVQLLHRTAKDFLLFKGEEVLGEALDGKEAETEGFKLIKPKGNGHVYVLQFVRAWWMLDRSARGRLLLREWDGSKEVQEIMYHAPLVEETLLDDAKHYFPLLDDLDRQATVLRRDSYWPPVNFASRSKTPWKLTFAAFAVEQGMVQYVGHLIAKAAFANGGGVPAFLNRDDGGGRPLLHIALDSSSKNRHPPQLLAMLELLLKKGASVTQEVGGKTAIEKLRFERMDQGVYKIYKLFLEYGANPNSYWYPAGDLHFRCPLIHLVAYSNSNEEEQLHEDVVSQRAIDLMRLLVEKGADVKKEDSEGKTLVTAFCRNKRVLPLGEWWWLLRNGGMITVEVVRGWKARRVLGSQDLEHGTAAEVLCHQRFRRREWYEDDAAKEAECRWPGWFGEAVSDERDASSLRFKVKEALGGWELGTP</sequence>
<dbReference type="InterPro" id="IPR029058">
    <property type="entry name" value="AB_hydrolase_fold"/>
</dbReference>
<feature type="compositionally biased region" description="Basic and acidic residues" evidence="2">
    <location>
        <begin position="43"/>
        <end position="60"/>
    </location>
</feature>
<organism evidence="5 6">
    <name type="scientific">Triangularia verruculosa</name>
    <dbReference type="NCBI Taxonomy" id="2587418"/>
    <lineage>
        <taxon>Eukaryota</taxon>
        <taxon>Fungi</taxon>
        <taxon>Dikarya</taxon>
        <taxon>Ascomycota</taxon>
        <taxon>Pezizomycotina</taxon>
        <taxon>Sordariomycetes</taxon>
        <taxon>Sordariomycetidae</taxon>
        <taxon>Sordariales</taxon>
        <taxon>Podosporaceae</taxon>
        <taxon>Triangularia</taxon>
    </lineage>
</organism>
<name>A0AAN6XRB0_9PEZI</name>
<dbReference type="InterPro" id="IPR036770">
    <property type="entry name" value="Ankyrin_rpt-contain_sf"/>
</dbReference>
<evidence type="ECO:0000256" key="1">
    <source>
        <dbReference type="ARBA" id="ARBA00022737"/>
    </source>
</evidence>
<feature type="region of interest" description="Disordered" evidence="2">
    <location>
        <begin position="296"/>
        <end position="322"/>
    </location>
</feature>
<feature type="compositionally biased region" description="Polar residues" evidence="2">
    <location>
        <begin position="21"/>
        <end position="36"/>
    </location>
</feature>
<dbReference type="EMBL" id="MU863878">
    <property type="protein sequence ID" value="KAK4205170.1"/>
    <property type="molecule type" value="Genomic_DNA"/>
</dbReference>
<evidence type="ECO:0000259" key="3">
    <source>
        <dbReference type="Pfam" id="PF24883"/>
    </source>
</evidence>
<proteinExistence type="predicted"/>
<dbReference type="InterPro" id="IPR002110">
    <property type="entry name" value="Ankyrin_rpt"/>
</dbReference>